<keyword evidence="6" id="KW-0132">Cell division</keyword>
<keyword evidence="4" id="KW-0812">Transmembrane</keyword>
<dbReference type="Pfam" id="PF03717">
    <property type="entry name" value="PBP_dimer"/>
    <property type="match status" value="1"/>
</dbReference>
<dbReference type="PANTHER" id="PTHR30627:SF1">
    <property type="entry name" value="PEPTIDOGLYCAN D,D-TRANSPEPTIDASE FTSI"/>
    <property type="match status" value="1"/>
</dbReference>
<dbReference type="InterPro" id="IPR050515">
    <property type="entry name" value="Beta-lactam/transpept"/>
</dbReference>
<dbReference type="InterPro" id="IPR012338">
    <property type="entry name" value="Beta-lactam/transpept-like"/>
</dbReference>
<feature type="domain" description="PASTA" evidence="5">
    <location>
        <begin position="677"/>
        <end position="739"/>
    </location>
</feature>
<evidence type="ECO:0000256" key="3">
    <source>
        <dbReference type="ARBA" id="ARBA00023136"/>
    </source>
</evidence>
<dbReference type="InterPro" id="IPR005543">
    <property type="entry name" value="PASTA_dom"/>
</dbReference>
<dbReference type="PROSITE" id="PS51178">
    <property type="entry name" value="PASTA"/>
    <property type="match status" value="2"/>
</dbReference>
<dbReference type="GO" id="GO:0051301">
    <property type="term" value="P:cell division"/>
    <property type="evidence" value="ECO:0007669"/>
    <property type="project" value="UniProtKB-KW"/>
</dbReference>
<evidence type="ECO:0000256" key="4">
    <source>
        <dbReference type="SAM" id="Phobius"/>
    </source>
</evidence>
<comment type="similarity">
    <text evidence="2">Belongs to the transpeptidase family.</text>
</comment>
<organism evidence="6 7">
    <name type="scientific">Finegoldia magna</name>
    <name type="common">Peptostreptococcus magnus</name>
    <dbReference type="NCBI Taxonomy" id="1260"/>
    <lineage>
        <taxon>Bacteria</taxon>
        <taxon>Bacillati</taxon>
        <taxon>Bacillota</taxon>
        <taxon>Tissierellia</taxon>
        <taxon>Tissierellales</taxon>
        <taxon>Peptoniphilaceae</taxon>
        <taxon>Finegoldia</taxon>
    </lineage>
</organism>
<evidence type="ECO:0000313" key="7">
    <source>
        <dbReference type="Proteomes" id="UP000215413"/>
    </source>
</evidence>
<dbReference type="PROSITE" id="PS00018">
    <property type="entry name" value="EF_HAND_1"/>
    <property type="match status" value="1"/>
</dbReference>
<keyword evidence="6" id="KW-0131">Cell cycle</keyword>
<keyword evidence="4" id="KW-1133">Transmembrane helix</keyword>
<dbReference type="SUPFAM" id="SSF56519">
    <property type="entry name" value="Penicillin binding protein dimerisation domain"/>
    <property type="match status" value="1"/>
</dbReference>
<accession>A0A233V4U3</accession>
<dbReference type="PANTHER" id="PTHR30627">
    <property type="entry name" value="PEPTIDOGLYCAN D,D-TRANSPEPTIDASE"/>
    <property type="match status" value="1"/>
</dbReference>
<feature type="domain" description="PASTA" evidence="5">
    <location>
        <begin position="611"/>
        <end position="675"/>
    </location>
</feature>
<dbReference type="Gene3D" id="3.30.10.20">
    <property type="match status" value="2"/>
</dbReference>
<dbReference type="EMBL" id="NDYC01000019">
    <property type="protein sequence ID" value="OXZ27412.1"/>
    <property type="molecule type" value="Genomic_DNA"/>
</dbReference>
<dbReference type="CDD" id="cd06577">
    <property type="entry name" value="PASTA_pknB"/>
    <property type="match status" value="1"/>
</dbReference>
<evidence type="ECO:0000313" key="6">
    <source>
        <dbReference type="EMBL" id="OXZ27412.1"/>
    </source>
</evidence>
<dbReference type="Gene3D" id="3.90.1310.10">
    <property type="entry name" value="Penicillin-binding protein 2a (Domain 2)"/>
    <property type="match status" value="1"/>
</dbReference>
<dbReference type="Proteomes" id="UP000215413">
    <property type="component" value="Unassembled WGS sequence"/>
</dbReference>
<dbReference type="AlphaFoldDB" id="A0A233V4U3"/>
<evidence type="ECO:0000256" key="1">
    <source>
        <dbReference type="ARBA" id="ARBA00004370"/>
    </source>
</evidence>
<dbReference type="Gene3D" id="3.40.710.10">
    <property type="entry name" value="DD-peptidase/beta-lactamase superfamily"/>
    <property type="match status" value="1"/>
</dbReference>
<dbReference type="RefSeq" id="WP_094205543.1">
    <property type="nucleotide sequence ID" value="NZ_NDYC01000019.1"/>
</dbReference>
<proteinExistence type="inferred from homology"/>
<dbReference type="InterPro" id="IPR001460">
    <property type="entry name" value="PCN-bd_Tpept"/>
</dbReference>
<dbReference type="GO" id="GO:0071555">
    <property type="term" value="P:cell wall organization"/>
    <property type="evidence" value="ECO:0007669"/>
    <property type="project" value="TreeGrafter"/>
</dbReference>
<dbReference type="InterPro" id="IPR018247">
    <property type="entry name" value="EF_Hand_1_Ca_BS"/>
</dbReference>
<dbReference type="SMART" id="SM00740">
    <property type="entry name" value="PASTA"/>
    <property type="match status" value="2"/>
</dbReference>
<feature type="transmembrane region" description="Helical" evidence="4">
    <location>
        <begin position="21"/>
        <end position="44"/>
    </location>
</feature>
<dbReference type="InterPro" id="IPR036138">
    <property type="entry name" value="PBP_dimer_sf"/>
</dbReference>
<gene>
    <name evidence="6" type="ORF">B9N49_03535</name>
</gene>
<dbReference type="Pfam" id="PF00905">
    <property type="entry name" value="Transpeptidase"/>
    <property type="match status" value="1"/>
</dbReference>
<dbReference type="InterPro" id="IPR005311">
    <property type="entry name" value="PBP_dimer"/>
</dbReference>
<reference evidence="7" key="1">
    <citation type="submission" date="2017-04" db="EMBL/GenBank/DDBJ databases">
        <title>Finegoldia magna isolated from orthopedic joint implant-associated infections.</title>
        <authorList>
            <person name="Bjorklund S."/>
            <person name="Bruggemann H."/>
            <person name="Jensen A."/>
            <person name="Hellmark B."/>
            <person name="Soderquist B."/>
        </authorList>
    </citation>
    <scope>NUCLEOTIDE SEQUENCE [LARGE SCALE GENOMIC DNA]</scope>
    <source>
        <strain evidence="7">CCUG 54800</strain>
    </source>
</reference>
<keyword evidence="3 4" id="KW-0472">Membrane</keyword>
<comment type="subcellular location">
    <subcellularLocation>
        <location evidence="1">Membrane</location>
    </subcellularLocation>
</comment>
<dbReference type="GO" id="GO:0008658">
    <property type="term" value="F:penicillin binding"/>
    <property type="evidence" value="ECO:0007669"/>
    <property type="project" value="InterPro"/>
</dbReference>
<evidence type="ECO:0000259" key="5">
    <source>
        <dbReference type="PROSITE" id="PS51178"/>
    </source>
</evidence>
<dbReference type="SUPFAM" id="SSF56601">
    <property type="entry name" value="beta-lactamase/transpeptidase-like"/>
    <property type="match status" value="1"/>
</dbReference>
<comment type="caution">
    <text evidence="6">The sequence shown here is derived from an EMBL/GenBank/DDBJ whole genome shotgun (WGS) entry which is preliminary data.</text>
</comment>
<name>A0A233V4U3_FINMA</name>
<evidence type="ECO:0000256" key="2">
    <source>
        <dbReference type="ARBA" id="ARBA00007171"/>
    </source>
</evidence>
<dbReference type="GO" id="GO:0005886">
    <property type="term" value="C:plasma membrane"/>
    <property type="evidence" value="ECO:0007669"/>
    <property type="project" value="TreeGrafter"/>
</dbReference>
<protein>
    <submittedName>
        <fullName evidence="6">Cell division protein</fullName>
    </submittedName>
</protein>
<dbReference type="Pfam" id="PF03793">
    <property type="entry name" value="PASTA"/>
    <property type="match status" value="2"/>
</dbReference>
<sequence length="745" mass="82763">MRRRNLSKGKINKNFNKNYNSRIVVLFCILTIIVLLIVGKLIYLQLTPAGDKYRKLSAKQSTNTINIDAERGKILDTNGETLADNVVSNNLYVNATYLNDQSKSNLIDSLGKTLSMKPEELRKVLDKKKTVLVKPSLSKTEIENIKKLPISNQKFISIVSEKKRYYPNKEMLAQVLGFTNVNNDGVVGLESFYNAKLKGKPGKRILNSSVNRSIDLSDDSSLIINPENGYDLKTTIDSTIQGFVEDSLKDIENNFKPKSATIIVMNPNNGDVLGMGSYPNFNPNDPKTPLLRDQINELNDLKKENDDDKISEFYFNMWENKATSWTYEPGSVFKTITSAAATEEHTATQESHYFCNGFIRDIPGVVIRCERYWNPHGDETFQEAFNNSCNIAYVNIGRDLGKANIQKYVNGFGFNQKTDIDLPAEELGIAPKSVKDIDAARLATLSYGHGISATPIRMITALNSIVNGGMLIEPHVAKEFISKDTKKIEKVQPKVKRQIISAQSSKQINKMLQGVVDDGSGKKASIQGFGIGGKTGTSIKIEDGKYTDDKTTASFFGSFPTDHPEYTVLIVVDEPQRKNGGSAVCAPSAGKIFSRIIEYKRINKTRLDADDSDKVTVPELEGLTLKLAVDKLNTLGLKSKVTNSNSNLNSIVNSQETAAYSKVNKGDIIELTTGSVEDSMIRIPEIVGFTVEDAVDTLEKYGIKNIEIKNGKKGKVVKTDPEENKLMDPKSYIKIYTEQEKNTEE</sequence>